<keyword evidence="2" id="KW-1185">Reference proteome</keyword>
<accession>A0A9W9Z8I9</accession>
<comment type="caution">
    <text evidence="1">The sequence shown here is derived from an EMBL/GenBank/DDBJ whole genome shotgun (WGS) entry which is preliminary data.</text>
</comment>
<organism evidence="1 2">
    <name type="scientific">Desmophyllum pertusum</name>
    <dbReference type="NCBI Taxonomy" id="174260"/>
    <lineage>
        <taxon>Eukaryota</taxon>
        <taxon>Metazoa</taxon>
        <taxon>Cnidaria</taxon>
        <taxon>Anthozoa</taxon>
        <taxon>Hexacorallia</taxon>
        <taxon>Scleractinia</taxon>
        <taxon>Caryophylliina</taxon>
        <taxon>Caryophylliidae</taxon>
        <taxon>Desmophyllum</taxon>
    </lineage>
</organism>
<gene>
    <name evidence="1" type="ORF">OS493_037868</name>
</gene>
<reference evidence="1" key="1">
    <citation type="submission" date="2023-01" db="EMBL/GenBank/DDBJ databases">
        <title>Genome assembly of the deep-sea coral Lophelia pertusa.</title>
        <authorList>
            <person name="Herrera S."/>
            <person name="Cordes E."/>
        </authorList>
    </citation>
    <scope>NUCLEOTIDE SEQUENCE</scope>
    <source>
        <strain evidence="1">USNM1676648</strain>
        <tissue evidence="1">Polyp</tissue>
    </source>
</reference>
<dbReference type="OrthoDB" id="10484666at2759"/>
<proteinExistence type="predicted"/>
<evidence type="ECO:0000313" key="2">
    <source>
        <dbReference type="Proteomes" id="UP001163046"/>
    </source>
</evidence>
<name>A0A9W9Z8I9_9CNID</name>
<evidence type="ECO:0000313" key="1">
    <source>
        <dbReference type="EMBL" id="KAJ7375953.1"/>
    </source>
</evidence>
<dbReference type="Proteomes" id="UP001163046">
    <property type="component" value="Unassembled WGS sequence"/>
</dbReference>
<sequence>MNEETEMTPEQANSVDEQIRKIVKQNTSLLDTHAEDLKTVLAKLAALPSKMKPTGYLRLQGNHIIQIFNCGVAPLQKYFAESSAEFLEEVRKLFDICFSFCYTTDVSKRVSFESYVRALAFCFPSEPNQCLSTAVVSKLLELVQIIQEGKLVANVGLLQIYGANYLFGELLQIFESRRHEDYLVEIIHQTVRLASVDAERAIKDITLQSEHMICPAFVRTWMRLLTLTYVSNGFAFALAKVDSPSCTAAQSVLDELMPFMFGAVPSQTMNCLSWPITVCYFINVLEEMKRNGSDVSLPMTRKGWIYSSTI</sequence>
<dbReference type="EMBL" id="MU826428">
    <property type="protein sequence ID" value="KAJ7375953.1"/>
    <property type="molecule type" value="Genomic_DNA"/>
</dbReference>
<dbReference type="AlphaFoldDB" id="A0A9W9Z8I9"/>
<protein>
    <submittedName>
        <fullName evidence="1">Uncharacterized protein</fullName>
    </submittedName>
</protein>